<proteinExistence type="predicted"/>
<dbReference type="EMBL" id="CP000527">
    <property type="protein sequence ID" value="ABM27365.1"/>
    <property type="molecule type" value="Genomic_DNA"/>
</dbReference>
<dbReference type="Gene3D" id="3.40.50.300">
    <property type="entry name" value="P-loop containing nucleotide triphosphate hydrolases"/>
    <property type="match status" value="1"/>
</dbReference>
<dbReference type="PANTHER" id="PTHR43356:SF2">
    <property type="entry name" value="PHOSPHATE ACETYLTRANSFERASE"/>
    <property type="match status" value="1"/>
</dbReference>
<accession>A0A0H3A4Z7</accession>
<dbReference type="Pfam" id="PF07085">
    <property type="entry name" value="DRTGG"/>
    <property type="match status" value="1"/>
</dbReference>
<organism evidence="3 4">
    <name type="scientific">Nitratidesulfovibrio vulgaris (strain DP4)</name>
    <name type="common">Desulfovibrio vulgaris</name>
    <dbReference type="NCBI Taxonomy" id="391774"/>
    <lineage>
        <taxon>Bacteria</taxon>
        <taxon>Pseudomonadati</taxon>
        <taxon>Thermodesulfobacteriota</taxon>
        <taxon>Desulfovibrionia</taxon>
        <taxon>Desulfovibrionales</taxon>
        <taxon>Desulfovibrionaceae</taxon>
        <taxon>Nitratidesulfovibrio</taxon>
    </lineage>
</organism>
<evidence type="ECO:0000313" key="4">
    <source>
        <dbReference type="Proteomes" id="UP000009173"/>
    </source>
</evidence>
<dbReference type="InterPro" id="IPR028979">
    <property type="entry name" value="Ser_kin/Pase_Hpr-like_N_sf"/>
</dbReference>
<dbReference type="Gene3D" id="3.40.1390.20">
    <property type="entry name" value="HprK N-terminal domain-like"/>
    <property type="match status" value="1"/>
</dbReference>
<dbReference type="PANTHER" id="PTHR43356">
    <property type="entry name" value="PHOSPHATE ACETYLTRANSFERASE"/>
    <property type="match status" value="1"/>
</dbReference>
<gene>
    <name evidence="3" type="ordered locus">Dvul_0342</name>
</gene>
<dbReference type="SUPFAM" id="SSF52540">
    <property type="entry name" value="P-loop containing nucleoside triphosphate hydrolases"/>
    <property type="match status" value="1"/>
</dbReference>
<dbReference type="InterPro" id="IPR050500">
    <property type="entry name" value="Phos_Acetyltrans/Butyryltrans"/>
</dbReference>
<feature type="domain" description="DRTGG" evidence="2">
    <location>
        <begin position="217"/>
        <end position="322"/>
    </location>
</feature>
<dbReference type="Pfam" id="PF13500">
    <property type="entry name" value="AAA_26"/>
    <property type="match status" value="1"/>
</dbReference>
<dbReference type="CDD" id="cd03109">
    <property type="entry name" value="DTBS"/>
    <property type="match status" value="1"/>
</dbReference>
<protein>
    <submittedName>
        <fullName evidence="3">DRTGG domain protein</fullName>
    </submittedName>
</protein>
<name>A0A0H3A4Z7_NITV4</name>
<dbReference type="InterPro" id="IPR010766">
    <property type="entry name" value="DRTGG"/>
</dbReference>
<dbReference type="Proteomes" id="UP000009173">
    <property type="component" value="Chromosome"/>
</dbReference>
<sequence length="363" mass="39027">MVGIYIGSTAAAAGKNLACMALGLVLGRDGRSVGYMKPYGQRPRMVDDRTGDIDAMLVQEVLGQNADPEVVTPVVEPANIRAMSLRGGNALERVGAAYTALARGRDVMLVGGTGSLFHTGRARGLDGLALVRRLDLRVVLVERYHPHPEGGGIDHDAILYAADVLGDRLAGVLLNDLPESYQRDAEEVLVPYLAEHGVRVLGLVPHDPLLHAIRASDLAVRLGGRLVCGGKGSQRLVEGFLIGTMQVENFMSHFRRHANTATIVGGDRTDLQLVALEGQCPCLVLTGNMPPDELIRQRSEQHGAPVIVVREDTYTVARKMEEILNSQKLRDLVTIRRGADIVAGALDRAALLAQTGIPKGENR</sequence>
<dbReference type="SMR" id="A0A0H3A4Z7"/>
<evidence type="ECO:0000313" key="3">
    <source>
        <dbReference type="EMBL" id="ABM27365.1"/>
    </source>
</evidence>
<dbReference type="KEGG" id="dvl:Dvul_0342"/>
<dbReference type="SUPFAM" id="SSF75138">
    <property type="entry name" value="HprK N-terminal domain-like"/>
    <property type="match status" value="1"/>
</dbReference>
<dbReference type="HOGENOM" id="CLU_040984_0_0_7"/>
<evidence type="ECO:0000259" key="2">
    <source>
        <dbReference type="Pfam" id="PF07085"/>
    </source>
</evidence>
<reference evidence="4" key="1">
    <citation type="journal article" date="2009" name="Environ. Microbiol.">
        <title>Contribution of mobile genetic elements to Desulfovibrio vulgaris genome plasticity.</title>
        <authorList>
            <person name="Walker C.B."/>
            <person name="Stolyar S."/>
            <person name="Chivian D."/>
            <person name="Pinel N."/>
            <person name="Gabster J.A."/>
            <person name="Dehal P.S."/>
            <person name="He Z."/>
            <person name="Yang Z.K."/>
            <person name="Yen H.C."/>
            <person name="Zhou J."/>
            <person name="Wall J.D."/>
            <person name="Hazen T.C."/>
            <person name="Arkin A.P."/>
            <person name="Stahl D.A."/>
        </authorList>
    </citation>
    <scope>NUCLEOTIDE SEQUENCE [LARGE SCALE GENOMIC DNA]</scope>
    <source>
        <strain evidence="4">DP4</strain>
    </source>
</reference>
<dbReference type="InterPro" id="IPR027417">
    <property type="entry name" value="P-loop_NTPase"/>
</dbReference>
<comment type="subunit">
    <text evidence="1">Homohexamer.</text>
</comment>
<evidence type="ECO:0000256" key="1">
    <source>
        <dbReference type="ARBA" id="ARBA00011643"/>
    </source>
</evidence>
<dbReference type="AlphaFoldDB" id="A0A0H3A4Z7"/>
<dbReference type="RefSeq" id="WP_010940290.1">
    <property type="nucleotide sequence ID" value="NC_008751.1"/>
</dbReference>